<evidence type="ECO:0000313" key="3">
    <source>
        <dbReference type="Proteomes" id="UP000694844"/>
    </source>
</evidence>
<dbReference type="KEGG" id="cvn:111137931"/>
<feature type="domain" description="SRR1-like" evidence="2">
    <location>
        <begin position="84"/>
        <end position="246"/>
    </location>
</feature>
<protein>
    <submittedName>
        <fullName evidence="4">SRR1-like protein</fullName>
    </submittedName>
</protein>
<dbReference type="GeneID" id="111137931"/>
<dbReference type="Pfam" id="PF07985">
    <property type="entry name" value="SRR1"/>
    <property type="match status" value="1"/>
</dbReference>
<organism evidence="3 4">
    <name type="scientific">Crassostrea virginica</name>
    <name type="common">Eastern oyster</name>
    <dbReference type="NCBI Taxonomy" id="6565"/>
    <lineage>
        <taxon>Eukaryota</taxon>
        <taxon>Metazoa</taxon>
        <taxon>Spiralia</taxon>
        <taxon>Lophotrochozoa</taxon>
        <taxon>Mollusca</taxon>
        <taxon>Bivalvia</taxon>
        <taxon>Autobranchia</taxon>
        <taxon>Pteriomorphia</taxon>
        <taxon>Ostreida</taxon>
        <taxon>Ostreoidea</taxon>
        <taxon>Ostreidae</taxon>
        <taxon>Crassostrea</taxon>
    </lineage>
</organism>
<dbReference type="InterPro" id="IPR012942">
    <property type="entry name" value="SRR1-like"/>
</dbReference>
<evidence type="ECO:0000259" key="2">
    <source>
        <dbReference type="Pfam" id="PF07985"/>
    </source>
</evidence>
<keyword evidence="3" id="KW-1185">Reference proteome</keyword>
<dbReference type="GO" id="GO:0005634">
    <property type="term" value="C:nucleus"/>
    <property type="evidence" value="ECO:0007669"/>
    <property type="project" value="TreeGrafter"/>
</dbReference>
<dbReference type="PANTHER" id="PTHR28626:SF3">
    <property type="entry name" value="SRR1-LIKE PROTEIN"/>
    <property type="match status" value="1"/>
</dbReference>
<proteinExistence type="inferred from homology"/>
<dbReference type="PANTHER" id="PTHR28626">
    <property type="entry name" value="SRR1-LIKE PROTEIN"/>
    <property type="match status" value="1"/>
</dbReference>
<dbReference type="RefSeq" id="XP_022345343.1">
    <property type="nucleotide sequence ID" value="XM_022489635.1"/>
</dbReference>
<reference evidence="4" key="1">
    <citation type="submission" date="2025-08" db="UniProtKB">
        <authorList>
            <consortium name="RefSeq"/>
        </authorList>
    </citation>
    <scope>IDENTIFICATION</scope>
    <source>
        <tissue evidence="4">Whole sample</tissue>
    </source>
</reference>
<sequence length="279" mass="31989">MDGFQVVSRKKGKKAFVAKLNRSENKQQPPENISETTTIRRVITTRDSLHCTDFFADFRDKMKGCVKNITCTHSGCTNGNHSMSQTVLDEIVTYGLGNFSECLIARYQLALLLAMREDLKVPPNDVLLYDPKFFPLEKEVLRSFGLQVLSENEEAKRTCEKATLFYMPHCGKSLYNNLLYANWSPDRLCHVIIIGNSFTNMVQNLPSSSLKRSAPLIMKIEPFTEEVVFPQNFQYDDVFNDTVIHIFLKDKLTSLPAEFWENCSLPVYDEDDLEFIPKS</sequence>
<dbReference type="AlphaFoldDB" id="A0A8B8F0N7"/>
<evidence type="ECO:0000313" key="4">
    <source>
        <dbReference type="RefSeq" id="XP_022345343.1"/>
    </source>
</evidence>
<dbReference type="OrthoDB" id="551431at2759"/>
<comment type="similarity">
    <text evidence="1">Belongs to the SRR1 family.</text>
</comment>
<dbReference type="Proteomes" id="UP000694844">
    <property type="component" value="Chromosome 5"/>
</dbReference>
<accession>A0A8B8F0N7</accession>
<name>A0A8B8F0N7_CRAVI</name>
<gene>
    <name evidence="4" type="primary">LOC111137931</name>
</gene>
<evidence type="ECO:0000256" key="1">
    <source>
        <dbReference type="ARBA" id="ARBA00009856"/>
    </source>
</evidence>
<dbReference type="GO" id="GO:0005737">
    <property type="term" value="C:cytoplasm"/>
    <property type="evidence" value="ECO:0007669"/>
    <property type="project" value="TreeGrafter"/>
</dbReference>
<dbReference type="InterPro" id="IPR040044">
    <property type="entry name" value="SRR1L"/>
</dbReference>